<proteinExistence type="predicted"/>
<reference evidence="3 4" key="1">
    <citation type="submission" date="2023-11" db="EMBL/GenBank/DDBJ databases">
        <title>An acidophilic fungus is an integral part of prey digestion in a carnivorous sundew plant.</title>
        <authorList>
            <person name="Tsai I.J."/>
        </authorList>
    </citation>
    <scope>NUCLEOTIDE SEQUENCE [LARGE SCALE GENOMIC DNA]</scope>
    <source>
        <strain evidence="3">169a</strain>
    </source>
</reference>
<dbReference type="GO" id="GO:0016020">
    <property type="term" value="C:membrane"/>
    <property type="evidence" value="ECO:0007669"/>
    <property type="project" value="TreeGrafter"/>
</dbReference>
<evidence type="ECO:0000313" key="4">
    <source>
        <dbReference type="Proteomes" id="UP001303373"/>
    </source>
</evidence>
<keyword evidence="2" id="KW-0472">Membrane</keyword>
<keyword evidence="4" id="KW-1185">Reference proteome</keyword>
<dbReference type="EMBL" id="CP138580">
    <property type="protein sequence ID" value="WPG97300.1"/>
    <property type="molecule type" value="Genomic_DNA"/>
</dbReference>
<evidence type="ECO:0008006" key="5">
    <source>
        <dbReference type="Google" id="ProtNLM"/>
    </source>
</evidence>
<feature type="transmembrane region" description="Helical" evidence="2">
    <location>
        <begin position="278"/>
        <end position="301"/>
    </location>
</feature>
<keyword evidence="2" id="KW-1133">Transmembrane helix</keyword>
<gene>
    <name evidence="3" type="ORF">R9X50_00007400</name>
</gene>
<name>A0AAQ3R6I9_9PEZI</name>
<feature type="transmembrane region" description="Helical" evidence="2">
    <location>
        <begin position="231"/>
        <end position="257"/>
    </location>
</feature>
<organism evidence="3 4">
    <name type="scientific">Acrodontium crateriforme</name>
    <dbReference type="NCBI Taxonomy" id="150365"/>
    <lineage>
        <taxon>Eukaryota</taxon>
        <taxon>Fungi</taxon>
        <taxon>Dikarya</taxon>
        <taxon>Ascomycota</taxon>
        <taxon>Pezizomycotina</taxon>
        <taxon>Dothideomycetes</taxon>
        <taxon>Dothideomycetidae</taxon>
        <taxon>Mycosphaerellales</taxon>
        <taxon>Teratosphaeriaceae</taxon>
        <taxon>Acrodontium</taxon>
    </lineage>
</organism>
<feature type="transmembrane region" description="Helical" evidence="2">
    <location>
        <begin position="313"/>
        <end position="333"/>
    </location>
</feature>
<protein>
    <recommendedName>
        <fullName evidence="5">Rho termination factor N-terminal domain-containing protein</fullName>
    </recommendedName>
</protein>
<dbReference type="PANTHER" id="PTHR41807">
    <property type="entry name" value="GLUTATHIONE TRANSFERASE 3"/>
    <property type="match status" value="1"/>
</dbReference>
<dbReference type="AlphaFoldDB" id="A0AAQ3R6I9"/>
<accession>A0AAQ3R6I9</accession>
<keyword evidence="2" id="KW-0812">Transmembrane</keyword>
<dbReference type="InterPro" id="IPR038872">
    <property type="entry name" value="Put_GTT3"/>
</dbReference>
<feature type="region of interest" description="Disordered" evidence="1">
    <location>
        <begin position="58"/>
        <end position="88"/>
    </location>
</feature>
<dbReference type="PANTHER" id="PTHR41807:SF1">
    <property type="entry name" value="GLUTATHIONE TRANSFERASE 3"/>
    <property type="match status" value="1"/>
</dbReference>
<dbReference type="Proteomes" id="UP001303373">
    <property type="component" value="Chromosome 1"/>
</dbReference>
<evidence type="ECO:0000256" key="2">
    <source>
        <dbReference type="SAM" id="Phobius"/>
    </source>
</evidence>
<evidence type="ECO:0000256" key="1">
    <source>
        <dbReference type="SAM" id="MobiDB-lite"/>
    </source>
</evidence>
<evidence type="ECO:0000313" key="3">
    <source>
        <dbReference type="EMBL" id="WPG97300.1"/>
    </source>
</evidence>
<sequence>MPTWLRTQRKQTLLDLAEEAGLKTDADLRKDEIIERLDSYLQIPSNATRLASNEKFEPYYGSSRRTPFKPRPSAGGATSGDEPEVRSVVKGRGKLATAVKKEAEDLPSPSQAVAAVTSAIVKRTPKPRKVELPVSPSDVANQVELQASKVYSRLDEAYSASGIQDFIDRARVVCSSVSGVQLTSLLVEAFAIQNTILPWKYVGDFPMPPLPGLPATYAIKLPDLFILLTSFFWSTTLLWLSTSVVIPAIFAYFYNLTIRDVKRHGERVTVVRHSTDPLVFDVVKALATFIVYGNGVTFGIINPTVAERVDNSFYGGYNGVLIASGIGIIASLYEAAQRK</sequence>